<dbReference type="Proteomes" id="UP000002358">
    <property type="component" value="Chromosome 4"/>
</dbReference>
<dbReference type="FunFam" id="1.10.10.60:FF:000450">
    <property type="entry name" value="Homeobox protein notochord"/>
    <property type="match status" value="1"/>
</dbReference>
<dbReference type="InParanoid" id="A0A7M7QBZ0"/>
<evidence type="ECO:0000313" key="14">
    <source>
        <dbReference type="Proteomes" id="UP000002358"/>
    </source>
</evidence>
<keyword evidence="3" id="KW-0678">Repressor</keyword>
<dbReference type="SUPFAM" id="SSF46689">
    <property type="entry name" value="Homeodomain-like"/>
    <property type="match status" value="1"/>
</dbReference>
<evidence type="ECO:0000256" key="3">
    <source>
        <dbReference type="ARBA" id="ARBA00022491"/>
    </source>
</evidence>
<dbReference type="InterPro" id="IPR000047">
    <property type="entry name" value="HTH_motif"/>
</dbReference>
<evidence type="ECO:0000256" key="5">
    <source>
        <dbReference type="ARBA" id="ARBA00023125"/>
    </source>
</evidence>
<feature type="DNA-binding region" description="Homeobox" evidence="9">
    <location>
        <begin position="382"/>
        <end position="441"/>
    </location>
</feature>
<feature type="region of interest" description="Disordered" evidence="11">
    <location>
        <begin position="334"/>
        <end position="382"/>
    </location>
</feature>
<evidence type="ECO:0000256" key="10">
    <source>
        <dbReference type="RuleBase" id="RU000682"/>
    </source>
</evidence>
<name>A0A7M7QBZ0_NASVI</name>
<feature type="region of interest" description="Disordered" evidence="11">
    <location>
        <begin position="1"/>
        <end position="97"/>
    </location>
</feature>
<keyword evidence="8 9" id="KW-0539">Nucleus</keyword>
<evidence type="ECO:0000256" key="4">
    <source>
        <dbReference type="ARBA" id="ARBA00023015"/>
    </source>
</evidence>
<protein>
    <recommendedName>
        <fullName evidence="12">Homeobox domain-containing protein</fullName>
    </recommendedName>
</protein>
<dbReference type="CDD" id="cd00086">
    <property type="entry name" value="homeodomain"/>
    <property type="match status" value="1"/>
</dbReference>
<dbReference type="PANTHER" id="PTHR24339:SF67">
    <property type="entry name" value="GNOT1 HOMEODOMAIN PROTEIN-RELATED"/>
    <property type="match status" value="1"/>
</dbReference>
<keyword evidence="6 9" id="KW-0371">Homeobox</keyword>
<feature type="domain" description="Homeobox" evidence="12">
    <location>
        <begin position="380"/>
        <end position="440"/>
    </location>
</feature>
<feature type="compositionally biased region" description="Polar residues" evidence="11">
    <location>
        <begin position="111"/>
        <end position="131"/>
    </location>
</feature>
<proteinExistence type="predicted"/>
<dbReference type="SMR" id="A0A7M7QBZ0"/>
<organism evidence="13 14">
    <name type="scientific">Nasonia vitripennis</name>
    <name type="common">Parasitic wasp</name>
    <dbReference type="NCBI Taxonomy" id="7425"/>
    <lineage>
        <taxon>Eukaryota</taxon>
        <taxon>Metazoa</taxon>
        <taxon>Ecdysozoa</taxon>
        <taxon>Arthropoda</taxon>
        <taxon>Hexapoda</taxon>
        <taxon>Insecta</taxon>
        <taxon>Pterygota</taxon>
        <taxon>Neoptera</taxon>
        <taxon>Endopterygota</taxon>
        <taxon>Hymenoptera</taxon>
        <taxon>Apocrita</taxon>
        <taxon>Proctotrupomorpha</taxon>
        <taxon>Chalcidoidea</taxon>
        <taxon>Pteromalidae</taxon>
        <taxon>Pteromalinae</taxon>
        <taxon>Nasonia</taxon>
    </lineage>
</organism>
<accession>A0A7M7QBZ0</accession>
<keyword evidence="2" id="KW-0217">Developmental protein</keyword>
<feature type="compositionally biased region" description="Low complexity" evidence="11">
    <location>
        <begin position="361"/>
        <end position="373"/>
    </location>
</feature>
<dbReference type="PROSITE" id="PS00027">
    <property type="entry name" value="HOMEOBOX_1"/>
    <property type="match status" value="1"/>
</dbReference>
<feature type="region of interest" description="Disordered" evidence="11">
    <location>
        <begin position="111"/>
        <end position="135"/>
    </location>
</feature>
<evidence type="ECO:0000256" key="11">
    <source>
        <dbReference type="SAM" id="MobiDB-lite"/>
    </source>
</evidence>
<dbReference type="PRINTS" id="PR00031">
    <property type="entry name" value="HTHREPRESSR"/>
</dbReference>
<dbReference type="InterPro" id="IPR009057">
    <property type="entry name" value="Homeodomain-like_sf"/>
</dbReference>
<keyword evidence="5 9" id="KW-0238">DNA-binding</keyword>
<evidence type="ECO:0000313" key="13">
    <source>
        <dbReference type="EnsemblMetazoa" id="XP_031784959"/>
    </source>
</evidence>
<dbReference type="RefSeq" id="XP_031784961.1">
    <property type="nucleotide sequence ID" value="XM_031929101.2"/>
</dbReference>
<feature type="compositionally biased region" description="Basic residues" evidence="11">
    <location>
        <begin position="274"/>
        <end position="295"/>
    </location>
</feature>
<dbReference type="RefSeq" id="XP_031784960.1">
    <property type="nucleotide sequence ID" value="XM_031929100.1"/>
</dbReference>
<evidence type="ECO:0000256" key="8">
    <source>
        <dbReference type="ARBA" id="ARBA00023242"/>
    </source>
</evidence>
<feature type="compositionally biased region" description="Basic residues" evidence="11">
    <location>
        <begin position="340"/>
        <end position="350"/>
    </location>
</feature>
<feature type="region of interest" description="Disordered" evidence="11">
    <location>
        <begin position="452"/>
        <end position="471"/>
    </location>
</feature>
<dbReference type="PROSITE" id="PS50071">
    <property type="entry name" value="HOMEOBOX_2"/>
    <property type="match status" value="1"/>
</dbReference>
<dbReference type="PANTHER" id="PTHR24339">
    <property type="entry name" value="HOMEOBOX PROTEIN EMX-RELATED"/>
    <property type="match status" value="1"/>
</dbReference>
<dbReference type="EnsemblMetazoa" id="XM_031929100">
    <property type="protein sequence ID" value="XP_031784960"/>
    <property type="gene ID" value="LOC103315558"/>
</dbReference>
<dbReference type="EnsemblMetazoa" id="XM_031929099">
    <property type="protein sequence ID" value="XP_031784959"/>
    <property type="gene ID" value="LOC103315558"/>
</dbReference>
<dbReference type="GO" id="GO:0005634">
    <property type="term" value="C:nucleus"/>
    <property type="evidence" value="ECO:0007669"/>
    <property type="project" value="UniProtKB-SubCell"/>
</dbReference>
<evidence type="ECO:0000256" key="1">
    <source>
        <dbReference type="ARBA" id="ARBA00004123"/>
    </source>
</evidence>
<dbReference type="EnsemblMetazoa" id="XM_031929101">
    <property type="protein sequence ID" value="XP_031784961"/>
    <property type="gene ID" value="LOC103315558"/>
</dbReference>
<evidence type="ECO:0000256" key="2">
    <source>
        <dbReference type="ARBA" id="ARBA00022473"/>
    </source>
</evidence>
<dbReference type="GO" id="GO:0000978">
    <property type="term" value="F:RNA polymerase II cis-regulatory region sequence-specific DNA binding"/>
    <property type="evidence" value="ECO:0007669"/>
    <property type="project" value="TreeGrafter"/>
</dbReference>
<dbReference type="RefSeq" id="XP_031784959.1">
    <property type="nucleotide sequence ID" value="XM_031929099.1"/>
</dbReference>
<dbReference type="InterPro" id="IPR001356">
    <property type="entry name" value="HD"/>
</dbReference>
<keyword evidence="7" id="KW-0804">Transcription</keyword>
<dbReference type="Pfam" id="PF00046">
    <property type="entry name" value="Homeodomain"/>
    <property type="match status" value="1"/>
</dbReference>
<sequence>MDTGDQFPSDRRPMQVEEDLSDRSDSNSNACSESSSNSNSSSVHSEPTPTSFQPYKVSMDESSSKPEEETGHSQRFGGAGDYRVPLTDGSGDVPMALDKPKDYAIRGNEMYSESSSTHPYNRSTSQGQPQQKEAMHSFCREIREMRQKSLHAALERTAAAAAAAAAAASGKDLELVKTAYRLPAQIKDFGGLTSCIGSIALDRLKAAAPIHGTESTTALEPEDLKSLQQLQSSRIPSSTAPTPVDASLAFERLRHSHPLFQSTETSTGQFPTGHHSHHHHHHHQQSQQQHHGHHHAITQITQMHHGASATHQHNQQQQAKSFTIDAILGLRGGAVGQRDKHQRHQSYRKHQGQEGTAKNLSTSSCSNGSNSGNNPGGPGGKLKRVRTIFTAEQLERLEGEFARQQYMVGPERLYLAHALGLTEAQVKVWFQNRRIKWRKLKHEQVSQRLHELHQSGLPGVERDDSNETAEW</sequence>
<comment type="subcellular location">
    <subcellularLocation>
        <location evidence="1 9 10">Nucleus</location>
    </subcellularLocation>
</comment>
<keyword evidence="14" id="KW-1185">Reference proteome</keyword>
<reference evidence="13" key="1">
    <citation type="submission" date="2021-01" db="UniProtKB">
        <authorList>
            <consortium name="EnsemblMetazoa"/>
        </authorList>
    </citation>
    <scope>IDENTIFICATION</scope>
</reference>
<dbReference type="GO" id="GO:0030182">
    <property type="term" value="P:neuron differentiation"/>
    <property type="evidence" value="ECO:0007669"/>
    <property type="project" value="TreeGrafter"/>
</dbReference>
<feature type="compositionally biased region" description="Basic and acidic residues" evidence="11">
    <location>
        <begin position="58"/>
        <end position="72"/>
    </location>
</feature>
<evidence type="ECO:0000256" key="6">
    <source>
        <dbReference type="ARBA" id="ARBA00023155"/>
    </source>
</evidence>
<feature type="compositionally biased region" description="Low complexity" evidence="11">
    <location>
        <begin position="26"/>
        <end position="45"/>
    </location>
</feature>
<evidence type="ECO:0000259" key="12">
    <source>
        <dbReference type="PROSITE" id="PS50071"/>
    </source>
</evidence>
<dbReference type="InterPro" id="IPR050877">
    <property type="entry name" value="EMX-VAX-Noto_Homeobox_TFs"/>
</dbReference>
<feature type="region of interest" description="Disordered" evidence="11">
    <location>
        <begin position="262"/>
        <end position="295"/>
    </location>
</feature>
<dbReference type="GO" id="GO:0000981">
    <property type="term" value="F:DNA-binding transcription factor activity, RNA polymerase II-specific"/>
    <property type="evidence" value="ECO:0007669"/>
    <property type="project" value="InterPro"/>
</dbReference>
<dbReference type="KEGG" id="nvi:103315558"/>
<dbReference type="GO" id="GO:0007417">
    <property type="term" value="P:central nervous system development"/>
    <property type="evidence" value="ECO:0007669"/>
    <property type="project" value="TreeGrafter"/>
</dbReference>
<dbReference type="SMART" id="SM00389">
    <property type="entry name" value="HOX"/>
    <property type="match status" value="1"/>
</dbReference>
<dbReference type="InterPro" id="IPR017970">
    <property type="entry name" value="Homeobox_CS"/>
</dbReference>
<feature type="compositionally biased region" description="Basic and acidic residues" evidence="11">
    <location>
        <begin position="8"/>
        <end position="25"/>
    </location>
</feature>
<dbReference type="OrthoDB" id="6159439at2759"/>
<dbReference type="GeneID" id="103315558"/>
<evidence type="ECO:0000256" key="7">
    <source>
        <dbReference type="ARBA" id="ARBA00023163"/>
    </source>
</evidence>
<dbReference type="Gene3D" id="1.10.10.60">
    <property type="entry name" value="Homeodomain-like"/>
    <property type="match status" value="1"/>
</dbReference>
<keyword evidence="4" id="KW-0805">Transcription regulation</keyword>
<dbReference type="AlphaFoldDB" id="A0A7M7QBZ0"/>
<evidence type="ECO:0000256" key="9">
    <source>
        <dbReference type="PROSITE-ProRule" id="PRU00108"/>
    </source>
</evidence>